<dbReference type="EMBL" id="JASPKZ010000031">
    <property type="protein sequence ID" value="KAJ9601211.1"/>
    <property type="molecule type" value="Genomic_DNA"/>
</dbReference>
<evidence type="ECO:0000313" key="2">
    <source>
        <dbReference type="Proteomes" id="UP001233999"/>
    </source>
</evidence>
<gene>
    <name evidence="1" type="ORF">L9F63_000631</name>
</gene>
<proteinExistence type="predicted"/>
<feature type="non-terminal residue" evidence="1">
    <location>
        <position position="1"/>
    </location>
</feature>
<dbReference type="AlphaFoldDB" id="A0AAD8ET12"/>
<dbReference type="Proteomes" id="UP001233999">
    <property type="component" value="Unassembled WGS sequence"/>
</dbReference>
<accession>A0AAD8ET12</accession>
<feature type="non-terminal residue" evidence="1">
    <location>
        <position position="62"/>
    </location>
</feature>
<protein>
    <submittedName>
        <fullName evidence="1">Uncharacterized protein</fullName>
    </submittedName>
</protein>
<organism evidence="1 2">
    <name type="scientific">Diploptera punctata</name>
    <name type="common">Pacific beetle cockroach</name>
    <dbReference type="NCBI Taxonomy" id="6984"/>
    <lineage>
        <taxon>Eukaryota</taxon>
        <taxon>Metazoa</taxon>
        <taxon>Ecdysozoa</taxon>
        <taxon>Arthropoda</taxon>
        <taxon>Hexapoda</taxon>
        <taxon>Insecta</taxon>
        <taxon>Pterygota</taxon>
        <taxon>Neoptera</taxon>
        <taxon>Polyneoptera</taxon>
        <taxon>Dictyoptera</taxon>
        <taxon>Blattodea</taxon>
        <taxon>Blaberoidea</taxon>
        <taxon>Blaberidae</taxon>
        <taxon>Diplopterinae</taxon>
        <taxon>Diploptera</taxon>
    </lineage>
</organism>
<keyword evidence="2" id="KW-1185">Reference proteome</keyword>
<evidence type="ECO:0000313" key="1">
    <source>
        <dbReference type="EMBL" id="KAJ9601211.1"/>
    </source>
</evidence>
<sequence length="62" mass="6950">ELSTRPVFVHDAPAQFDIIPGKMASLEDPNVIEETRLRCGKVPVWAMIGWEGLLGMRILDET</sequence>
<reference evidence="1" key="2">
    <citation type="submission" date="2023-05" db="EMBL/GenBank/DDBJ databases">
        <authorList>
            <person name="Fouks B."/>
        </authorList>
    </citation>
    <scope>NUCLEOTIDE SEQUENCE</scope>
    <source>
        <strain evidence="1">Stay&amp;Tobe</strain>
        <tissue evidence="1">Testes</tissue>
    </source>
</reference>
<name>A0AAD8ET12_DIPPU</name>
<reference evidence="1" key="1">
    <citation type="journal article" date="2023" name="IScience">
        <title>Live-bearing cockroach genome reveals convergent evolutionary mechanisms linked to viviparity in insects and beyond.</title>
        <authorList>
            <person name="Fouks B."/>
            <person name="Harrison M.C."/>
            <person name="Mikhailova A.A."/>
            <person name="Marchal E."/>
            <person name="English S."/>
            <person name="Carruthers M."/>
            <person name="Jennings E.C."/>
            <person name="Chiamaka E.L."/>
            <person name="Frigard R.A."/>
            <person name="Pippel M."/>
            <person name="Attardo G.M."/>
            <person name="Benoit J.B."/>
            <person name="Bornberg-Bauer E."/>
            <person name="Tobe S.S."/>
        </authorList>
    </citation>
    <scope>NUCLEOTIDE SEQUENCE</scope>
    <source>
        <strain evidence="1">Stay&amp;Tobe</strain>
    </source>
</reference>
<comment type="caution">
    <text evidence="1">The sequence shown here is derived from an EMBL/GenBank/DDBJ whole genome shotgun (WGS) entry which is preliminary data.</text>
</comment>